<keyword evidence="1" id="KW-0472">Membrane</keyword>
<dbReference type="KEGG" id="fpf:DCC35_13290"/>
<organism evidence="2 3">
    <name type="scientific">Mangrovivirga cuniculi</name>
    <dbReference type="NCBI Taxonomy" id="2715131"/>
    <lineage>
        <taxon>Bacteria</taxon>
        <taxon>Pseudomonadati</taxon>
        <taxon>Bacteroidota</taxon>
        <taxon>Cytophagia</taxon>
        <taxon>Cytophagales</taxon>
        <taxon>Mangrovivirgaceae</taxon>
        <taxon>Mangrovivirga</taxon>
    </lineage>
</organism>
<feature type="transmembrane region" description="Helical" evidence="1">
    <location>
        <begin position="16"/>
        <end position="35"/>
    </location>
</feature>
<keyword evidence="1" id="KW-0812">Transmembrane</keyword>
<reference evidence="2 3" key="1">
    <citation type="submission" date="2018-04" db="EMBL/GenBank/DDBJ databases">
        <title>Complete genome uncultured novel isolate.</title>
        <authorList>
            <person name="Merlino G."/>
        </authorList>
    </citation>
    <scope>NUCLEOTIDE SEQUENCE [LARGE SCALE GENOMIC DNA]</scope>
    <source>
        <strain evidence="3">R1DC9</strain>
    </source>
</reference>
<name>A0A4D7K8P2_9BACT</name>
<dbReference type="RefSeq" id="WP_137091244.1">
    <property type="nucleotide sequence ID" value="NZ_CP028923.1"/>
</dbReference>
<evidence type="ECO:0000313" key="3">
    <source>
        <dbReference type="Proteomes" id="UP000298616"/>
    </source>
</evidence>
<keyword evidence="1" id="KW-1133">Transmembrane helix</keyword>
<dbReference type="AlphaFoldDB" id="A0A4D7K8P2"/>
<gene>
    <name evidence="2" type="ORF">DCC35_13290</name>
</gene>
<proteinExistence type="predicted"/>
<keyword evidence="3" id="KW-1185">Reference proteome</keyword>
<accession>A0A4D7K8P2</accession>
<dbReference type="EMBL" id="CP028923">
    <property type="protein sequence ID" value="QCK15648.1"/>
    <property type="molecule type" value="Genomic_DNA"/>
</dbReference>
<evidence type="ECO:0000256" key="1">
    <source>
        <dbReference type="SAM" id="Phobius"/>
    </source>
</evidence>
<dbReference type="Proteomes" id="UP000298616">
    <property type="component" value="Chromosome"/>
</dbReference>
<protein>
    <submittedName>
        <fullName evidence="2">Uncharacterized protein</fullName>
    </submittedName>
</protein>
<sequence>MIRDFFRLNGKKIKNWLLLIVILFSIMMAIIYSFAKIPQEQSTFKSLLIAAVFVVTITLLIFFLFIIIWMTNQKRRNKALTHFPFNQLTSIGFQSYEINKNKIYDFTNIILLNRINDYQVIVDVNQNTPNNIDFQILFENKNPKSDNYIKWKKVFNNDKILSAKLSFNIKKNRLKSIDELNRELIKITNQLKRENFKPYIEHRQD</sequence>
<feature type="transmembrane region" description="Helical" evidence="1">
    <location>
        <begin position="47"/>
        <end position="70"/>
    </location>
</feature>
<evidence type="ECO:0000313" key="2">
    <source>
        <dbReference type="EMBL" id="QCK15648.1"/>
    </source>
</evidence>